<gene>
    <name evidence="13" type="ORF">ACEWY4_006402</name>
</gene>
<dbReference type="Pfam" id="PF08212">
    <property type="entry name" value="Lipocalin_2"/>
    <property type="match status" value="1"/>
</dbReference>
<keyword evidence="10" id="KW-0873">Pyrrolidone carboxylic acid</keyword>
<dbReference type="PANTHER" id="PTHR10612">
    <property type="entry name" value="APOLIPOPROTEIN D"/>
    <property type="match status" value="1"/>
</dbReference>
<comment type="subcellular location">
    <subcellularLocation>
        <location evidence="1">Secreted</location>
    </subcellularLocation>
</comment>
<keyword evidence="9" id="KW-0325">Glycoprotein</keyword>
<comment type="similarity">
    <text evidence="2 11">Belongs to the calycin superfamily. Lipocalin family.</text>
</comment>
<sequence>MQILQALSLTLLCVLVVDAQVIHLGKCPDPPVKQNFDVASYVGRWYEIQKLPNVFQKGDCGQATYTLGDGVVNVVNAELLPDGTYSEARGTAKPVDPAEPAKLAVTFFPGAPPGDYWVLDTDYNNYTLVYACKNYGPLYADFIWIMSRSRTLPQETVEQLQNTLTSNGIIIDKLTVTNQSVCSSMP</sequence>
<evidence type="ECO:0000313" key="13">
    <source>
        <dbReference type="EMBL" id="KAL2097195.1"/>
    </source>
</evidence>
<accession>A0ABD1KDB1</accession>
<dbReference type="SUPFAM" id="SSF50814">
    <property type="entry name" value="Lipocalins"/>
    <property type="match status" value="1"/>
</dbReference>
<feature type="chain" id="PRO_5044536991" description="Apolipoprotein D" evidence="11">
    <location>
        <begin position="20"/>
        <end position="186"/>
    </location>
</feature>
<feature type="domain" description="Lipocalin/cytosolic fatty-acid binding" evidence="12">
    <location>
        <begin position="37"/>
        <end position="179"/>
    </location>
</feature>
<dbReference type="PRINTS" id="PR01219">
    <property type="entry name" value="APOLIPOPROTD"/>
</dbReference>
<feature type="signal peptide" evidence="11">
    <location>
        <begin position="1"/>
        <end position="19"/>
    </location>
</feature>
<dbReference type="AlphaFoldDB" id="A0ABD1KDB1"/>
<evidence type="ECO:0000256" key="6">
    <source>
        <dbReference type="ARBA" id="ARBA00022729"/>
    </source>
</evidence>
<dbReference type="PANTHER" id="PTHR10612:SF58">
    <property type="entry name" value="APOLIPOPROTEIN D"/>
    <property type="match status" value="1"/>
</dbReference>
<evidence type="ECO:0000256" key="8">
    <source>
        <dbReference type="ARBA" id="ARBA00023157"/>
    </source>
</evidence>
<dbReference type="GO" id="GO:0008289">
    <property type="term" value="F:lipid binding"/>
    <property type="evidence" value="ECO:0007669"/>
    <property type="project" value="UniProtKB-KW"/>
</dbReference>
<evidence type="ECO:0000259" key="12">
    <source>
        <dbReference type="Pfam" id="PF08212"/>
    </source>
</evidence>
<dbReference type="Gene3D" id="2.40.128.20">
    <property type="match status" value="1"/>
</dbReference>
<evidence type="ECO:0000256" key="9">
    <source>
        <dbReference type="ARBA" id="ARBA00023180"/>
    </source>
</evidence>
<evidence type="ECO:0000256" key="3">
    <source>
        <dbReference type="ARBA" id="ARBA00019890"/>
    </source>
</evidence>
<keyword evidence="8" id="KW-1015">Disulfide bond</keyword>
<dbReference type="PRINTS" id="PR00179">
    <property type="entry name" value="LIPOCALIN"/>
</dbReference>
<dbReference type="CDD" id="cd19437">
    <property type="entry name" value="lipocalin_apoD-like"/>
    <property type="match status" value="1"/>
</dbReference>
<name>A0ABD1KDB1_9TELE</name>
<dbReference type="Proteomes" id="UP001591681">
    <property type="component" value="Unassembled WGS sequence"/>
</dbReference>
<dbReference type="InterPro" id="IPR000566">
    <property type="entry name" value="Lipocln_cytosolic_FA-bd_dom"/>
</dbReference>
<dbReference type="GO" id="GO:0006950">
    <property type="term" value="P:response to stress"/>
    <property type="evidence" value="ECO:0007669"/>
    <property type="project" value="UniProtKB-ARBA"/>
</dbReference>
<comment type="caution">
    <text evidence="13">The sequence shown here is derived from an EMBL/GenBank/DDBJ whole genome shotgun (WGS) entry which is preliminary data.</text>
</comment>
<keyword evidence="7" id="KW-0446">Lipid-binding</keyword>
<evidence type="ECO:0000256" key="5">
    <source>
        <dbReference type="ARBA" id="ARBA00022525"/>
    </source>
</evidence>
<dbReference type="GO" id="GO:0005576">
    <property type="term" value="C:extracellular region"/>
    <property type="evidence" value="ECO:0007669"/>
    <property type="project" value="UniProtKB-SubCell"/>
</dbReference>
<evidence type="ECO:0000256" key="1">
    <source>
        <dbReference type="ARBA" id="ARBA00004613"/>
    </source>
</evidence>
<protein>
    <recommendedName>
        <fullName evidence="3">Apolipoprotein D</fullName>
    </recommendedName>
</protein>
<evidence type="ECO:0000256" key="7">
    <source>
        <dbReference type="ARBA" id="ARBA00023121"/>
    </source>
</evidence>
<evidence type="ECO:0000256" key="11">
    <source>
        <dbReference type="PIRNR" id="PIRNR036893"/>
    </source>
</evidence>
<reference evidence="13 14" key="1">
    <citation type="submission" date="2024-09" db="EMBL/GenBank/DDBJ databases">
        <title>A chromosome-level genome assembly of Gray's grenadier anchovy, Coilia grayii.</title>
        <authorList>
            <person name="Fu Z."/>
        </authorList>
    </citation>
    <scope>NUCLEOTIDE SEQUENCE [LARGE SCALE GENOMIC DNA]</scope>
    <source>
        <strain evidence="13">G4</strain>
        <tissue evidence="13">Muscle</tissue>
    </source>
</reference>
<keyword evidence="14" id="KW-1185">Reference proteome</keyword>
<dbReference type="PRINTS" id="PR02058">
    <property type="entry name" value="APODVERTBRTE"/>
</dbReference>
<dbReference type="InterPro" id="IPR026222">
    <property type="entry name" value="ApoD_vertbrte"/>
</dbReference>
<evidence type="ECO:0000256" key="4">
    <source>
        <dbReference type="ARBA" id="ARBA00022448"/>
    </source>
</evidence>
<dbReference type="PIRSF" id="PIRSF036893">
    <property type="entry name" value="Lipocalin_ApoD"/>
    <property type="match status" value="1"/>
</dbReference>
<dbReference type="InterPro" id="IPR002969">
    <property type="entry name" value="ApolipopD"/>
</dbReference>
<keyword evidence="5" id="KW-0964">Secreted</keyword>
<keyword evidence="4" id="KW-0813">Transport</keyword>
<proteinExistence type="inferred from homology"/>
<evidence type="ECO:0000313" key="14">
    <source>
        <dbReference type="Proteomes" id="UP001591681"/>
    </source>
</evidence>
<dbReference type="InterPro" id="IPR022271">
    <property type="entry name" value="Lipocalin_ApoD"/>
</dbReference>
<dbReference type="EMBL" id="JBHFQA010000006">
    <property type="protein sequence ID" value="KAL2097195.1"/>
    <property type="molecule type" value="Genomic_DNA"/>
</dbReference>
<organism evidence="13 14">
    <name type="scientific">Coilia grayii</name>
    <name type="common">Gray's grenadier anchovy</name>
    <dbReference type="NCBI Taxonomy" id="363190"/>
    <lineage>
        <taxon>Eukaryota</taxon>
        <taxon>Metazoa</taxon>
        <taxon>Chordata</taxon>
        <taxon>Craniata</taxon>
        <taxon>Vertebrata</taxon>
        <taxon>Euteleostomi</taxon>
        <taxon>Actinopterygii</taxon>
        <taxon>Neopterygii</taxon>
        <taxon>Teleostei</taxon>
        <taxon>Clupei</taxon>
        <taxon>Clupeiformes</taxon>
        <taxon>Clupeoidei</taxon>
        <taxon>Engraulidae</taxon>
        <taxon>Coilinae</taxon>
        <taxon>Coilia</taxon>
    </lineage>
</organism>
<evidence type="ECO:0000256" key="10">
    <source>
        <dbReference type="ARBA" id="ARBA00023283"/>
    </source>
</evidence>
<dbReference type="InterPro" id="IPR012674">
    <property type="entry name" value="Calycin"/>
</dbReference>
<dbReference type="FunFam" id="2.40.128.20:FF:000003">
    <property type="entry name" value="Apolipoprotein D"/>
    <property type="match status" value="1"/>
</dbReference>
<keyword evidence="6 11" id="KW-0732">Signal</keyword>
<evidence type="ECO:0000256" key="2">
    <source>
        <dbReference type="ARBA" id="ARBA00006889"/>
    </source>
</evidence>